<dbReference type="EMBL" id="BPLR01011967">
    <property type="protein sequence ID" value="GIY50333.1"/>
    <property type="molecule type" value="Genomic_DNA"/>
</dbReference>
<protein>
    <submittedName>
        <fullName evidence="1">Uncharacterized protein</fullName>
    </submittedName>
</protein>
<keyword evidence="2" id="KW-1185">Reference proteome</keyword>
<dbReference type="Proteomes" id="UP001054945">
    <property type="component" value="Unassembled WGS sequence"/>
</dbReference>
<sequence>MARLSSENWVSRSIFLISSTLYDSMPFSLTKNFLHGLERLQNRRGVPNDKVLHEQTVSFRQTVKEVGVESFIFCADTTPRMHKFSHLKTFLDEEEEEQKF</sequence>
<evidence type="ECO:0000313" key="1">
    <source>
        <dbReference type="EMBL" id="GIY50333.1"/>
    </source>
</evidence>
<comment type="caution">
    <text evidence="1">The sequence shown here is derived from an EMBL/GenBank/DDBJ whole genome shotgun (WGS) entry which is preliminary data.</text>
</comment>
<dbReference type="AlphaFoldDB" id="A0AAV4TVE8"/>
<accession>A0AAV4TVE8</accession>
<gene>
    <name evidence="1" type="ORF">CEXT_63701</name>
</gene>
<evidence type="ECO:0000313" key="2">
    <source>
        <dbReference type="Proteomes" id="UP001054945"/>
    </source>
</evidence>
<reference evidence="1 2" key="1">
    <citation type="submission" date="2021-06" db="EMBL/GenBank/DDBJ databases">
        <title>Caerostris extrusa draft genome.</title>
        <authorList>
            <person name="Kono N."/>
            <person name="Arakawa K."/>
        </authorList>
    </citation>
    <scope>NUCLEOTIDE SEQUENCE [LARGE SCALE GENOMIC DNA]</scope>
</reference>
<name>A0AAV4TVE8_CAEEX</name>
<organism evidence="1 2">
    <name type="scientific">Caerostris extrusa</name>
    <name type="common">Bark spider</name>
    <name type="synonym">Caerostris bankana</name>
    <dbReference type="NCBI Taxonomy" id="172846"/>
    <lineage>
        <taxon>Eukaryota</taxon>
        <taxon>Metazoa</taxon>
        <taxon>Ecdysozoa</taxon>
        <taxon>Arthropoda</taxon>
        <taxon>Chelicerata</taxon>
        <taxon>Arachnida</taxon>
        <taxon>Araneae</taxon>
        <taxon>Araneomorphae</taxon>
        <taxon>Entelegynae</taxon>
        <taxon>Araneoidea</taxon>
        <taxon>Araneidae</taxon>
        <taxon>Caerostris</taxon>
    </lineage>
</organism>
<proteinExistence type="predicted"/>